<evidence type="ECO:0000313" key="2">
    <source>
        <dbReference type="EMBL" id="MBE1489019.1"/>
    </source>
</evidence>
<dbReference type="InterPro" id="IPR027417">
    <property type="entry name" value="P-loop_NTPase"/>
</dbReference>
<dbReference type="Gene3D" id="3.40.50.300">
    <property type="entry name" value="P-loop containing nucleotide triphosphate hydrolases"/>
    <property type="match status" value="1"/>
</dbReference>
<sequence length="803" mass="88038">MGLGTPGGDERDAHQVNRSELTGPADLVQARDVHGGVHFHGSEREASEPPPRQLPGDVRGFVNRLDELSVLDLVLTDEQGNAPDLTLFVIAGTAGVGKTSLALRWAHSVRDRFPDGQLYVNLRGYDPGAPVTPAQVLDRFLRALGVPATAIPPDPEDRAALYRSRIADRRVLVVLDNAATVGQVRPLLPGTDSCLVIVTSRSRLSGLVARDGGRRLTLRVLPEDDAVALLHNVTANYRRDDDPDDLGELARLCARLPLALRIAAERAASRPFMPLQELIRDLRDESALWDALTAEDDEEADAVRTVFAWSYRALPDGAARLFRLLGLHPGPDFSTEAAGALCGASGPEVRQLLDVLVGVHLLEQHAPGRYQLHDLLRAYALDQVRQHESEEASQAALRRVLDWYLHTADSALAKVLPFSRTPPTTPPTDITALTFAGNAEAAAWFEVEHDNLVASTRSAATADLHHITWQLAAVLRNVFMHQNAFDSWLTTGRLGLAAARALRDRYAEAEMREGLGKAHFQARQLAESAEYHRAALEIRRELGDRFGIAVSINALGLLGLRHRRLADALVHFRGSLGIFEQLGERRWTALLHSNLAEAHYEVGDLTEAGELLDRAIVVQREIGDRGQEGNSLFFLSMTLREQGRVSEALTAIEAALLIARKAGNAVWLAHWLVEYARVLRALGRPTEALESLHEAATRQRAIGDRGREAMALDGTGEAYRDLGQPGEAVRFHLRAAAVHRELGDDWQLAITLDHLAIALVDAGRSEEAARHRREARSRLARFDDSRAIALRVRLNGSLVDPAG</sequence>
<dbReference type="GO" id="GO:0042802">
    <property type="term" value="F:identical protein binding"/>
    <property type="evidence" value="ECO:0007669"/>
    <property type="project" value="InterPro"/>
</dbReference>
<dbReference type="AlphaFoldDB" id="A0A927M760"/>
<comment type="caution">
    <text evidence="2">The sequence shown here is derived from an EMBL/GenBank/DDBJ whole genome shotgun (WGS) entry which is preliminary data.</text>
</comment>
<organism evidence="2 3">
    <name type="scientific">Plantactinospora soyae</name>
    <dbReference type="NCBI Taxonomy" id="1544732"/>
    <lineage>
        <taxon>Bacteria</taxon>
        <taxon>Bacillati</taxon>
        <taxon>Actinomycetota</taxon>
        <taxon>Actinomycetes</taxon>
        <taxon>Micromonosporales</taxon>
        <taxon>Micromonosporaceae</taxon>
        <taxon>Plantactinospora</taxon>
    </lineage>
</organism>
<dbReference type="SMART" id="SM00028">
    <property type="entry name" value="TPR"/>
    <property type="match status" value="5"/>
</dbReference>
<dbReference type="InterPro" id="IPR019734">
    <property type="entry name" value="TPR_rpt"/>
</dbReference>
<dbReference type="Proteomes" id="UP000649753">
    <property type="component" value="Unassembled WGS sequence"/>
</dbReference>
<reference evidence="2" key="1">
    <citation type="submission" date="2020-10" db="EMBL/GenBank/DDBJ databases">
        <title>Sequencing the genomes of 1000 actinobacteria strains.</title>
        <authorList>
            <person name="Klenk H.-P."/>
        </authorList>
    </citation>
    <scope>NUCLEOTIDE SEQUENCE</scope>
    <source>
        <strain evidence="2">DSM 46832</strain>
    </source>
</reference>
<dbReference type="RefSeq" id="WP_192768566.1">
    <property type="nucleotide sequence ID" value="NZ_JADBEB010000001.1"/>
</dbReference>
<dbReference type="GO" id="GO:0043531">
    <property type="term" value="F:ADP binding"/>
    <property type="evidence" value="ECO:0007669"/>
    <property type="project" value="InterPro"/>
</dbReference>
<proteinExistence type="predicted"/>
<dbReference type="PRINTS" id="PR00364">
    <property type="entry name" value="DISEASERSIST"/>
</dbReference>
<dbReference type="Pfam" id="PF07721">
    <property type="entry name" value="TPR_4"/>
    <property type="match status" value="1"/>
</dbReference>
<accession>A0A927M760</accession>
<dbReference type="EMBL" id="JADBEB010000001">
    <property type="protein sequence ID" value="MBE1489019.1"/>
    <property type="molecule type" value="Genomic_DNA"/>
</dbReference>
<dbReference type="Gene3D" id="1.25.40.10">
    <property type="entry name" value="Tetratricopeptide repeat domain"/>
    <property type="match status" value="1"/>
</dbReference>
<dbReference type="PANTHER" id="PTHR47691">
    <property type="entry name" value="REGULATOR-RELATED"/>
    <property type="match status" value="1"/>
</dbReference>
<feature type="region of interest" description="Disordered" evidence="1">
    <location>
        <begin position="1"/>
        <end position="27"/>
    </location>
</feature>
<name>A0A927M760_9ACTN</name>
<feature type="compositionally biased region" description="Basic and acidic residues" evidence="1">
    <location>
        <begin position="8"/>
        <end position="17"/>
    </location>
</feature>
<evidence type="ECO:0000313" key="3">
    <source>
        <dbReference type="Proteomes" id="UP000649753"/>
    </source>
</evidence>
<dbReference type="SUPFAM" id="SSF48452">
    <property type="entry name" value="TPR-like"/>
    <property type="match status" value="2"/>
</dbReference>
<protein>
    <submittedName>
        <fullName evidence="2">Tetratricopeptide (TPR) repeat protein</fullName>
    </submittedName>
</protein>
<dbReference type="InterPro" id="IPR011990">
    <property type="entry name" value="TPR-like_helical_dom_sf"/>
</dbReference>
<evidence type="ECO:0000256" key="1">
    <source>
        <dbReference type="SAM" id="MobiDB-lite"/>
    </source>
</evidence>
<gene>
    <name evidence="2" type="ORF">H4W31_004657</name>
</gene>
<dbReference type="InterPro" id="IPR011717">
    <property type="entry name" value="TPR-4"/>
</dbReference>
<keyword evidence="3" id="KW-1185">Reference proteome</keyword>
<dbReference type="SUPFAM" id="SSF52540">
    <property type="entry name" value="P-loop containing nucleoside triphosphate hydrolases"/>
    <property type="match status" value="1"/>
</dbReference>
<dbReference type="PANTHER" id="PTHR47691:SF3">
    <property type="entry name" value="HTH-TYPE TRANSCRIPTIONAL REGULATOR RV0890C-RELATED"/>
    <property type="match status" value="1"/>
</dbReference>
<dbReference type="Pfam" id="PF13424">
    <property type="entry name" value="TPR_12"/>
    <property type="match status" value="2"/>
</dbReference>